<feature type="compositionally biased region" description="Low complexity" evidence="1">
    <location>
        <begin position="10"/>
        <end position="22"/>
    </location>
</feature>
<reference evidence="2 3" key="1">
    <citation type="submission" date="2019-05" db="EMBL/GenBank/DDBJ databases">
        <title>Another draft genome of Portunus trituberculatus and its Hox gene families provides insights of decapod evolution.</title>
        <authorList>
            <person name="Jeong J.-H."/>
            <person name="Song I."/>
            <person name="Kim S."/>
            <person name="Choi T."/>
            <person name="Kim D."/>
            <person name="Ryu S."/>
            <person name="Kim W."/>
        </authorList>
    </citation>
    <scope>NUCLEOTIDE SEQUENCE [LARGE SCALE GENOMIC DNA]</scope>
    <source>
        <tissue evidence="2">Muscle</tissue>
    </source>
</reference>
<feature type="region of interest" description="Disordered" evidence="1">
    <location>
        <begin position="1"/>
        <end position="33"/>
    </location>
</feature>
<evidence type="ECO:0000256" key="1">
    <source>
        <dbReference type="SAM" id="MobiDB-lite"/>
    </source>
</evidence>
<keyword evidence="3" id="KW-1185">Reference proteome</keyword>
<organism evidence="2 3">
    <name type="scientific">Portunus trituberculatus</name>
    <name type="common">Swimming crab</name>
    <name type="synonym">Neptunus trituberculatus</name>
    <dbReference type="NCBI Taxonomy" id="210409"/>
    <lineage>
        <taxon>Eukaryota</taxon>
        <taxon>Metazoa</taxon>
        <taxon>Ecdysozoa</taxon>
        <taxon>Arthropoda</taxon>
        <taxon>Crustacea</taxon>
        <taxon>Multicrustacea</taxon>
        <taxon>Malacostraca</taxon>
        <taxon>Eumalacostraca</taxon>
        <taxon>Eucarida</taxon>
        <taxon>Decapoda</taxon>
        <taxon>Pleocyemata</taxon>
        <taxon>Brachyura</taxon>
        <taxon>Eubrachyura</taxon>
        <taxon>Portunoidea</taxon>
        <taxon>Portunidae</taxon>
        <taxon>Portuninae</taxon>
        <taxon>Portunus</taxon>
    </lineage>
</organism>
<gene>
    <name evidence="2" type="ORF">E2C01_083624</name>
</gene>
<name>A0A5B7J1R8_PORTR</name>
<sequence>MEHDKRTDAQLPQQYQPDQYQQPPSPPPQYMQPLQQYHQIPQSRQTWHPSPQFLQKQECHDSRRDGHIHIVSPYFPTFHDFQINSQQSETLPQQCYHQKQPQPLTTHFQPQTKSEALRPATLLHPNNSKSYPVPMPNTQQYQQGCLQQLCSNKTFDTVAPHQWHGM</sequence>
<dbReference type="Proteomes" id="UP000324222">
    <property type="component" value="Unassembled WGS sequence"/>
</dbReference>
<dbReference type="OrthoDB" id="6380531at2759"/>
<comment type="caution">
    <text evidence="2">The sequence shown here is derived from an EMBL/GenBank/DDBJ whole genome shotgun (WGS) entry which is preliminary data.</text>
</comment>
<dbReference type="AlphaFoldDB" id="A0A5B7J1R8"/>
<accession>A0A5B7J1R8</accession>
<proteinExistence type="predicted"/>
<dbReference type="EMBL" id="VSRR010078669">
    <property type="protein sequence ID" value="MPC88705.1"/>
    <property type="molecule type" value="Genomic_DNA"/>
</dbReference>
<evidence type="ECO:0000313" key="3">
    <source>
        <dbReference type="Proteomes" id="UP000324222"/>
    </source>
</evidence>
<protein>
    <submittedName>
        <fullName evidence="2">Uncharacterized protein</fullName>
    </submittedName>
</protein>
<evidence type="ECO:0000313" key="2">
    <source>
        <dbReference type="EMBL" id="MPC88705.1"/>
    </source>
</evidence>